<dbReference type="InterPro" id="IPR024083">
    <property type="entry name" value="Fumarase/histidase_N"/>
</dbReference>
<keyword evidence="1 4" id="KW-0456">Lyase</keyword>
<reference evidence="4" key="1">
    <citation type="submission" date="2023-05" db="EMBL/GenBank/DDBJ databases">
        <title>Cataloging the Phylogenetic Diversity of Human Bladder Bacteria.</title>
        <authorList>
            <person name="Du J."/>
        </authorList>
    </citation>
    <scope>NUCLEOTIDE SEQUENCE</scope>
    <source>
        <strain evidence="4">UMB9978</strain>
    </source>
</reference>
<organism evidence="4 5">
    <name type="scientific">Pseudoglutamicibacter cumminsii</name>
    <dbReference type="NCBI Taxonomy" id="156979"/>
    <lineage>
        <taxon>Bacteria</taxon>
        <taxon>Bacillati</taxon>
        <taxon>Actinomycetota</taxon>
        <taxon>Actinomycetes</taxon>
        <taxon>Micrococcales</taxon>
        <taxon>Micrococcaceae</taxon>
        <taxon>Pseudoglutamicibacter</taxon>
    </lineage>
</organism>
<evidence type="ECO:0000313" key="4">
    <source>
        <dbReference type="EMBL" id="MDK6274664.1"/>
    </source>
</evidence>
<evidence type="ECO:0000313" key="5">
    <source>
        <dbReference type="Proteomes" id="UP001240483"/>
    </source>
</evidence>
<dbReference type="InterPro" id="IPR000362">
    <property type="entry name" value="Fumarate_lyase_fam"/>
</dbReference>
<protein>
    <submittedName>
        <fullName evidence="4">Lyase family protein</fullName>
    </submittedName>
</protein>
<dbReference type="Gene3D" id="1.10.275.10">
    <property type="entry name" value="Fumarase/aspartase (N-terminal domain)"/>
    <property type="match status" value="1"/>
</dbReference>
<proteinExistence type="inferred from homology"/>
<dbReference type="RefSeq" id="WP_285332601.1">
    <property type="nucleotide sequence ID" value="NZ_JASODW010000002.1"/>
</dbReference>
<dbReference type="PANTHER" id="PTHR43172">
    <property type="entry name" value="ADENYLOSUCCINATE LYASE"/>
    <property type="match status" value="1"/>
</dbReference>
<dbReference type="InterPro" id="IPR008948">
    <property type="entry name" value="L-Aspartase-like"/>
</dbReference>
<dbReference type="PANTHER" id="PTHR43172:SF2">
    <property type="entry name" value="ADENYLOSUCCINATE LYASE C-TERMINAL DOMAIN-CONTAINING PROTEIN"/>
    <property type="match status" value="1"/>
</dbReference>
<evidence type="ECO:0000256" key="2">
    <source>
        <dbReference type="ARBA" id="ARBA00034772"/>
    </source>
</evidence>
<sequence>MRVPNADYGVLSPAWAGSQTAALTSDHAFIQALLDVERAWCVVLADAGLIPGERLAPINEAADAEHYDLDAIAAAGVGGGNPLIPLLGAYRAKVAETDPAAASSIHIGATSQDIMDTAMMLLIRRAGAQTLATVKQAVVALENLAHEHRDTPMVARSLTQHSLPATFGWRVSHWLQALAQAGQHLQETLAQTALQWGGAAGTRASLQDFLTRTGRSGGAATTSTVTTDELVANLADQLGLQNPAPWQANRIPVLVQANSFAQLAAACGKIANDVLISARSENGELGEPLAAGRGVSSAMPHKQNPVLSVLIKNAALTAPQLLAQVYTGASANVEERADGGWHTEWEALRGLVRTSGAAAEKTHELVSGLRVFPDRMAENLARHGELLATERMVAHLAPRLEETGHADAGEGKKQLQGLISRALAEGTPLKPLLLAELPRDVVTETDLNDLLDPTAYTGDATKLVDHIISTYTDWSHS</sequence>
<dbReference type="AlphaFoldDB" id="A0AAP4FD90"/>
<dbReference type="SUPFAM" id="SSF48557">
    <property type="entry name" value="L-aspartase-like"/>
    <property type="match status" value="1"/>
</dbReference>
<feature type="domain" description="Fumarate lyase N-terminal" evidence="3">
    <location>
        <begin position="13"/>
        <end position="313"/>
    </location>
</feature>
<dbReference type="Gene3D" id="1.20.200.10">
    <property type="entry name" value="Fumarase/aspartase (Central domain)"/>
    <property type="match status" value="1"/>
</dbReference>
<dbReference type="GO" id="GO:0016829">
    <property type="term" value="F:lyase activity"/>
    <property type="evidence" value="ECO:0007669"/>
    <property type="project" value="UniProtKB-KW"/>
</dbReference>
<dbReference type="Pfam" id="PF00206">
    <property type="entry name" value="Lyase_1"/>
    <property type="match status" value="1"/>
</dbReference>
<dbReference type="Gene3D" id="1.10.40.30">
    <property type="entry name" value="Fumarase/aspartase (C-terminal domain)"/>
    <property type="match status" value="1"/>
</dbReference>
<dbReference type="EMBL" id="JASODW010000002">
    <property type="protein sequence ID" value="MDK6274664.1"/>
    <property type="molecule type" value="Genomic_DNA"/>
</dbReference>
<name>A0AAP4FD90_9MICC</name>
<accession>A0AAP4FD90</accession>
<comment type="similarity">
    <text evidence="2">Belongs to the class-II fumarase/aspartase family.</text>
</comment>
<dbReference type="InterPro" id="IPR022761">
    <property type="entry name" value="Fumarate_lyase_N"/>
</dbReference>
<dbReference type="Proteomes" id="UP001240483">
    <property type="component" value="Unassembled WGS sequence"/>
</dbReference>
<gene>
    <name evidence="4" type="ORF">QP116_02715</name>
</gene>
<evidence type="ECO:0000259" key="3">
    <source>
        <dbReference type="Pfam" id="PF00206"/>
    </source>
</evidence>
<comment type="caution">
    <text evidence="4">The sequence shown here is derived from an EMBL/GenBank/DDBJ whole genome shotgun (WGS) entry which is preliminary data.</text>
</comment>
<evidence type="ECO:0000256" key="1">
    <source>
        <dbReference type="ARBA" id="ARBA00023239"/>
    </source>
</evidence>
<dbReference type="PRINTS" id="PR00149">
    <property type="entry name" value="FUMRATELYASE"/>
</dbReference>